<evidence type="ECO:0000256" key="8">
    <source>
        <dbReference type="ARBA" id="ARBA00023141"/>
    </source>
</evidence>
<dbReference type="PROSITE" id="PS00168">
    <property type="entry name" value="TRP_SYNTHASE_BETA"/>
    <property type="match status" value="1"/>
</dbReference>
<dbReference type="PIRSF" id="PIRSF001413">
    <property type="entry name" value="Trp_syn_beta"/>
    <property type="match status" value="1"/>
</dbReference>
<evidence type="ECO:0000256" key="4">
    <source>
        <dbReference type="ARBA" id="ARBA00011270"/>
    </source>
</evidence>
<comment type="catalytic activity">
    <reaction evidence="10 11">
        <text>(1S,2R)-1-C-(indol-3-yl)glycerol 3-phosphate + L-serine = D-glyceraldehyde 3-phosphate + L-tryptophan + H2O</text>
        <dbReference type="Rhea" id="RHEA:10532"/>
        <dbReference type="ChEBI" id="CHEBI:15377"/>
        <dbReference type="ChEBI" id="CHEBI:33384"/>
        <dbReference type="ChEBI" id="CHEBI:57912"/>
        <dbReference type="ChEBI" id="CHEBI:58866"/>
        <dbReference type="ChEBI" id="CHEBI:59776"/>
        <dbReference type="EC" id="4.2.1.20"/>
    </reaction>
</comment>
<evidence type="ECO:0000256" key="1">
    <source>
        <dbReference type="ARBA" id="ARBA00001933"/>
    </source>
</evidence>
<dbReference type="Gene3D" id="3.40.50.1100">
    <property type="match status" value="2"/>
</dbReference>
<keyword evidence="7 11" id="KW-0663">Pyridoxal phosphate</keyword>
<feature type="modified residue" description="N6-(pyridoxal phosphate)lysine" evidence="11">
    <location>
        <position position="95"/>
    </location>
</feature>
<comment type="subunit">
    <text evidence="4 11">Tetramer of two alpha and two beta chains.</text>
</comment>
<dbReference type="GO" id="GO:0004834">
    <property type="term" value="F:tryptophan synthase activity"/>
    <property type="evidence" value="ECO:0007669"/>
    <property type="project" value="UniProtKB-UniRule"/>
</dbReference>
<dbReference type="CDD" id="cd06446">
    <property type="entry name" value="Trp-synth_B"/>
    <property type="match status" value="1"/>
</dbReference>
<comment type="caution">
    <text evidence="13">The sequence shown here is derived from an EMBL/GenBank/DDBJ whole genome shotgun (WGS) entry which is preliminary data.</text>
</comment>
<reference evidence="13 14" key="1">
    <citation type="submission" date="2019-03" db="EMBL/GenBank/DDBJ databases">
        <title>Genomic Encyclopedia of Archaeal and Bacterial Type Strains, Phase II (KMG-II): from individual species to whole genera.</title>
        <authorList>
            <person name="Goeker M."/>
        </authorList>
    </citation>
    <scope>NUCLEOTIDE SEQUENCE [LARGE SCALE GENOMIC DNA]</scope>
    <source>
        <strain evidence="13 14">DSM 28353</strain>
    </source>
</reference>
<comment type="cofactor">
    <cofactor evidence="1 11">
        <name>pyridoxal 5'-phosphate</name>
        <dbReference type="ChEBI" id="CHEBI:597326"/>
    </cofactor>
</comment>
<accession>A0A4R6WDJ2</accession>
<dbReference type="InterPro" id="IPR023026">
    <property type="entry name" value="Trp_synth_beta/beta-like"/>
</dbReference>
<organism evidence="13 14">
    <name type="scientific">Sphingobacterium yanglingense</name>
    <dbReference type="NCBI Taxonomy" id="1437280"/>
    <lineage>
        <taxon>Bacteria</taxon>
        <taxon>Pseudomonadati</taxon>
        <taxon>Bacteroidota</taxon>
        <taxon>Sphingobacteriia</taxon>
        <taxon>Sphingobacteriales</taxon>
        <taxon>Sphingobacteriaceae</taxon>
        <taxon>Sphingobacterium</taxon>
    </lineage>
</organism>
<evidence type="ECO:0000256" key="5">
    <source>
        <dbReference type="ARBA" id="ARBA00022605"/>
    </source>
</evidence>
<evidence type="ECO:0000259" key="12">
    <source>
        <dbReference type="Pfam" id="PF00291"/>
    </source>
</evidence>
<name>A0A4R6WDJ2_9SPHI</name>
<dbReference type="Pfam" id="PF00291">
    <property type="entry name" value="PALP"/>
    <property type="match status" value="1"/>
</dbReference>
<dbReference type="EC" id="4.2.1.20" evidence="11"/>
<evidence type="ECO:0000313" key="13">
    <source>
        <dbReference type="EMBL" id="TDQ77829.1"/>
    </source>
</evidence>
<protein>
    <recommendedName>
        <fullName evidence="11">Tryptophan synthase beta chain</fullName>
        <ecNumber evidence="11">4.2.1.20</ecNumber>
    </recommendedName>
</protein>
<dbReference type="HAMAP" id="MF_00133">
    <property type="entry name" value="Trp_synth_beta"/>
    <property type="match status" value="1"/>
</dbReference>
<evidence type="ECO:0000313" key="14">
    <source>
        <dbReference type="Proteomes" id="UP000295292"/>
    </source>
</evidence>
<gene>
    <name evidence="11" type="primary">trpB</name>
    <name evidence="13" type="ORF">CLV99_1795</name>
</gene>
<dbReference type="EMBL" id="SNYV01000013">
    <property type="protein sequence ID" value="TDQ77829.1"/>
    <property type="molecule type" value="Genomic_DNA"/>
</dbReference>
<evidence type="ECO:0000256" key="7">
    <source>
        <dbReference type="ARBA" id="ARBA00022898"/>
    </source>
</evidence>
<comment type="similarity">
    <text evidence="3 11">Belongs to the TrpB family.</text>
</comment>
<dbReference type="FunFam" id="3.40.50.1100:FF:000004">
    <property type="entry name" value="Tryptophan synthase beta chain"/>
    <property type="match status" value="1"/>
</dbReference>
<evidence type="ECO:0000256" key="10">
    <source>
        <dbReference type="ARBA" id="ARBA00049047"/>
    </source>
</evidence>
<dbReference type="InterPro" id="IPR036052">
    <property type="entry name" value="TrpB-like_PALP_sf"/>
</dbReference>
<dbReference type="PANTHER" id="PTHR48077">
    <property type="entry name" value="TRYPTOPHAN SYNTHASE-RELATED"/>
    <property type="match status" value="1"/>
</dbReference>
<sequence length="391" mass="42203">MIEVKPNPSMLAHQGSYGEYGGAYIPPVLEKQLQQLADFFDNETQKAEFNEEFIQLLKNYVGRPSALFHAKNLSEYVGSKIYLKREDLNHTGSHKINNCIGQILLAKRMGAKEIIAETGAGQHGVAAATASALLGIPCKVFMGAIDVERQALNVRRMRLLGAEVIATELGSKTLKDAVDAALGYYIENPTSFYLLGSHVGPHPYPKMVGYFQSVIGQEARQQILAFEGRLPDSIFASVGGGSNAIGLFSGFLEDKEVSIHGAEGGGDGTYPNTAATLSFGKPTVFQGTRSYCLVDDNGEPIASKSIAAGLDYPGISPQHAYLKDTNRAQYYPVTDQEAIEAYKLLSRLEGITTAIESAHAVALAIKLLKGKNELAIVNVSGRGDKDVEREM</sequence>
<dbReference type="UniPathway" id="UPA00035">
    <property type="reaction ID" value="UER00044"/>
</dbReference>
<dbReference type="InterPro" id="IPR001926">
    <property type="entry name" value="TrpB-like_PALP"/>
</dbReference>
<dbReference type="InterPro" id="IPR006653">
    <property type="entry name" value="Trp_synth_b_CS"/>
</dbReference>
<comment type="pathway">
    <text evidence="2 11">Amino-acid biosynthesis; L-tryptophan biosynthesis; L-tryptophan from chorismate: step 5/5.</text>
</comment>
<dbReference type="RefSeq" id="WP_246032719.1">
    <property type="nucleotide sequence ID" value="NZ_SNYV01000013.1"/>
</dbReference>
<evidence type="ECO:0000256" key="3">
    <source>
        <dbReference type="ARBA" id="ARBA00009982"/>
    </source>
</evidence>
<dbReference type="Proteomes" id="UP000295292">
    <property type="component" value="Unassembled WGS sequence"/>
</dbReference>
<evidence type="ECO:0000256" key="11">
    <source>
        <dbReference type="HAMAP-Rule" id="MF_00133"/>
    </source>
</evidence>
<proteinExistence type="inferred from homology"/>
<keyword evidence="5 11" id="KW-0028">Amino-acid biosynthesis</keyword>
<keyword evidence="14" id="KW-1185">Reference proteome</keyword>
<dbReference type="InterPro" id="IPR006654">
    <property type="entry name" value="Trp_synth_beta"/>
</dbReference>
<keyword evidence="8 11" id="KW-0057">Aromatic amino acid biosynthesis</keyword>
<dbReference type="AlphaFoldDB" id="A0A4R6WDJ2"/>
<keyword evidence="9 11" id="KW-0456">Lyase</keyword>
<comment type="function">
    <text evidence="11">The beta subunit is responsible for the synthesis of L-tryptophan from indole and L-serine.</text>
</comment>
<evidence type="ECO:0000256" key="9">
    <source>
        <dbReference type="ARBA" id="ARBA00023239"/>
    </source>
</evidence>
<evidence type="ECO:0000256" key="6">
    <source>
        <dbReference type="ARBA" id="ARBA00022822"/>
    </source>
</evidence>
<dbReference type="GO" id="GO:0005737">
    <property type="term" value="C:cytoplasm"/>
    <property type="evidence" value="ECO:0007669"/>
    <property type="project" value="TreeGrafter"/>
</dbReference>
<feature type="domain" description="Tryptophan synthase beta chain-like PALP" evidence="12">
    <location>
        <begin position="63"/>
        <end position="368"/>
    </location>
</feature>
<evidence type="ECO:0000256" key="2">
    <source>
        <dbReference type="ARBA" id="ARBA00004733"/>
    </source>
</evidence>
<dbReference type="PANTHER" id="PTHR48077:SF3">
    <property type="entry name" value="TRYPTOPHAN SYNTHASE"/>
    <property type="match status" value="1"/>
</dbReference>
<dbReference type="SUPFAM" id="SSF53686">
    <property type="entry name" value="Tryptophan synthase beta subunit-like PLP-dependent enzymes"/>
    <property type="match status" value="1"/>
</dbReference>
<keyword evidence="6 11" id="KW-0822">Tryptophan biosynthesis</keyword>
<dbReference type="NCBIfam" id="TIGR00263">
    <property type="entry name" value="trpB"/>
    <property type="match status" value="1"/>
</dbReference>